<accession>A0A1B1DTA1</accession>
<keyword evidence="3" id="KW-0418">Kinase</keyword>
<proteinExistence type="inferred from homology"/>
<evidence type="ECO:0000313" key="4">
    <source>
        <dbReference type="Proteomes" id="UP000092716"/>
    </source>
</evidence>
<dbReference type="AlphaFoldDB" id="A0A1B1DTA1"/>
<dbReference type="SUPFAM" id="SSF55637">
    <property type="entry name" value="Cell cycle regulatory proteins"/>
    <property type="match status" value="1"/>
</dbReference>
<dbReference type="RefSeq" id="XP_019912698.1">
    <property type="nucleotide sequence ID" value="XM_020057135.1"/>
</dbReference>
<dbReference type="GO" id="GO:0016301">
    <property type="term" value="F:kinase activity"/>
    <property type="evidence" value="ECO:0007669"/>
    <property type="project" value="UniProtKB-KW"/>
</dbReference>
<organism evidence="3 4">
    <name type="scientific">Plasmodium coatneyi</name>
    <dbReference type="NCBI Taxonomy" id="208452"/>
    <lineage>
        <taxon>Eukaryota</taxon>
        <taxon>Sar</taxon>
        <taxon>Alveolata</taxon>
        <taxon>Apicomplexa</taxon>
        <taxon>Aconoidasida</taxon>
        <taxon>Haemosporida</taxon>
        <taxon>Plasmodiidae</taxon>
        <taxon>Plasmodium</taxon>
    </lineage>
</organism>
<dbReference type="Proteomes" id="UP000092716">
    <property type="component" value="Chromosome 2"/>
</dbReference>
<dbReference type="GO" id="GO:0016538">
    <property type="term" value="F:cyclin-dependent protein serine/threonine kinase regulator activity"/>
    <property type="evidence" value="ECO:0007669"/>
    <property type="project" value="InterPro"/>
</dbReference>
<dbReference type="OrthoDB" id="369901at2759"/>
<dbReference type="GeneID" id="30907040"/>
<name>A0A1B1DTA1_9APIC</name>
<evidence type="ECO:0000313" key="3">
    <source>
        <dbReference type="EMBL" id="ANQ06003.1"/>
    </source>
</evidence>
<dbReference type="SMART" id="SM01084">
    <property type="entry name" value="CKS"/>
    <property type="match status" value="1"/>
</dbReference>
<feature type="region of interest" description="Disordered" evidence="2">
    <location>
        <begin position="152"/>
        <end position="174"/>
    </location>
</feature>
<reference evidence="4" key="1">
    <citation type="submission" date="2016-06" db="EMBL/GenBank/DDBJ databases">
        <title>First high quality genome sequence of Plasmodium coatneyi using continuous long reads from single molecule, real-time sequencing.</title>
        <authorList>
            <person name="Chien J.-T."/>
            <person name="Pakala S.B."/>
            <person name="Geraldo J.A."/>
            <person name="Lapp S.A."/>
            <person name="Barnwell J.W."/>
            <person name="Kissinger J.C."/>
            <person name="Galinski M.R."/>
            <person name="Humphrey J.C."/>
        </authorList>
    </citation>
    <scope>NUCLEOTIDE SEQUENCE [LARGE SCALE GENOMIC DNA]</scope>
    <source>
        <strain evidence="4">Hackeri</strain>
    </source>
</reference>
<dbReference type="Pfam" id="PF01111">
    <property type="entry name" value="CKS"/>
    <property type="match status" value="1"/>
</dbReference>
<dbReference type="InterPro" id="IPR036858">
    <property type="entry name" value="Cyclin-dep_kinase_reg-sub_sf"/>
</dbReference>
<keyword evidence="1" id="KW-0131">Cell cycle</keyword>
<sequence>MSFDNIGCNMNLSIHKIFSARYSAPTKVSDDCKPVAKKRRCTISLANEPNAHQRNHIDYLNYNFNNAFTKRRKYSSPYCLSNQNKKFTPLKCRTQLRSSVDESIKKSAAVRSIVKKTMKKNNSEMYEHNEKNYLNMSKAYYLNRLEGAGSTGELAHPGQVSESNHTLQNPQITGHKRNLNETYILSSTTQSGDTKGYVNTNADSQNTFRETLPLYINSESTISSFNLDRELENKLYLEGVAPIGNAKGALRISTEETDVLKKFDMYKANATGMDYGVLRLTHHIGKDDEEREKIIESHPRKRRHTTQFLREQNRYNHSDSNYLNKYIEGEKNHKSNTRRHSDAIRCKSLNGLYYSDVTNEPSVYSFRSEALPQSYNSSLRLDGSRNSQQKDCSTGKDSDNPLFHTCFFKNAEEFENGDIKRKENVEPMNPNEEDSALKSDAEYLFSRGFFQDIYTNIQRKGELNFIDELLEADDEYYISKSKLNKIIENAKNKEMKYHYIDRMFLYRHAKNVIDDADYETYRNKCRIQHKYLDVPFPNLTELMNLKSVGIFDEVDDTDEYYHAEVKLLEKYYYTSRGGDLPEEGDLQQGYRDKMKMPIPAAMSMTMSRGQKGSDGEAIQNGEEVKQEDGIIKGSVVPMEGPLIEEQCGGENPIEHTNMLEKMNPPEQRIVLSSRNAPFNDSEYNEDLSDREKREQLICLMNKMKREKDSFFERILDAPDFSKILEPVFSLNESFLLSHQLFNVQYAAQLGPVVYLIKTEDEHYVYRAIEVSRLFEEKVKSILDNQKVNGNSKDRNDYYDCFSNEKFPFLHELDVKYYLRIPMSTGWNHFGYLKNQNNVLFFRRRKNA</sequence>
<dbReference type="InterPro" id="IPR000789">
    <property type="entry name" value="Cyclin-dep_kinase_reg-sub"/>
</dbReference>
<dbReference type="Gene3D" id="3.30.170.10">
    <property type="entry name" value="Cyclin-dependent kinase, regulatory subunit"/>
    <property type="match status" value="1"/>
</dbReference>
<feature type="region of interest" description="Disordered" evidence="2">
    <location>
        <begin position="377"/>
        <end position="396"/>
    </location>
</feature>
<dbReference type="EMBL" id="CP016240">
    <property type="protein sequence ID" value="ANQ06003.1"/>
    <property type="molecule type" value="Genomic_DNA"/>
</dbReference>
<keyword evidence="3" id="KW-0808">Transferase</keyword>
<keyword evidence="4" id="KW-1185">Reference proteome</keyword>
<dbReference type="VEuPathDB" id="PlasmoDB:PCOAH_00003200"/>
<evidence type="ECO:0000256" key="1">
    <source>
        <dbReference type="RuleBase" id="RU311113"/>
    </source>
</evidence>
<comment type="function">
    <text evidence="1">Binds to the catalytic subunit of the cyclin dependent kinases and is essential for their biological function.</text>
</comment>
<evidence type="ECO:0000256" key="2">
    <source>
        <dbReference type="SAM" id="MobiDB-lite"/>
    </source>
</evidence>
<protein>
    <recommendedName>
        <fullName evidence="1">Cyclin-dependent kinases regulatory subunit</fullName>
    </recommendedName>
</protein>
<dbReference type="GO" id="GO:0051301">
    <property type="term" value="P:cell division"/>
    <property type="evidence" value="ECO:0007669"/>
    <property type="project" value="UniProtKB-UniRule"/>
</dbReference>
<feature type="compositionally biased region" description="Polar residues" evidence="2">
    <location>
        <begin position="377"/>
        <end position="392"/>
    </location>
</feature>
<comment type="similarity">
    <text evidence="1">Belongs to the CKS family.</text>
</comment>
<feature type="compositionally biased region" description="Polar residues" evidence="2">
    <location>
        <begin position="160"/>
        <end position="172"/>
    </location>
</feature>
<keyword evidence="1" id="KW-0132">Cell division</keyword>
<dbReference type="KEGG" id="pcot:PCOAH_00003200"/>
<gene>
    <name evidence="3" type="ORF">PCOAH_00003200</name>
</gene>